<reference evidence="3" key="2">
    <citation type="submission" date="2015-05" db="EMBL/GenBank/DDBJ databases">
        <title>Complete genome sequence of Corynebacterium uterequi DSM 45634, isolated from the uterus of a maiden mare.</title>
        <authorList>
            <person name="Ruckert C."/>
            <person name="Albersmeier A."/>
            <person name="Winkler A."/>
            <person name="Tauch A."/>
        </authorList>
    </citation>
    <scope>NUCLEOTIDE SEQUENCE [LARGE SCALE GENOMIC DNA]</scope>
    <source>
        <strain evidence="3">DSM 45634</strain>
    </source>
</reference>
<proteinExistence type="predicted"/>
<organism evidence="2 3">
    <name type="scientific">Corynebacterium uterequi</name>
    <dbReference type="NCBI Taxonomy" id="1072256"/>
    <lineage>
        <taxon>Bacteria</taxon>
        <taxon>Bacillati</taxon>
        <taxon>Actinomycetota</taxon>
        <taxon>Actinomycetes</taxon>
        <taxon>Mycobacteriales</taxon>
        <taxon>Corynebacteriaceae</taxon>
        <taxon>Corynebacterium</taxon>
    </lineage>
</organism>
<dbReference type="PANTHER" id="PTHR33434:SF2">
    <property type="entry name" value="FATTY ACID-BINDING PROTEIN TM_1468"/>
    <property type="match status" value="1"/>
</dbReference>
<dbReference type="NCBIfam" id="TIGR00762">
    <property type="entry name" value="DegV"/>
    <property type="match status" value="1"/>
</dbReference>
<dbReference type="InterPro" id="IPR003797">
    <property type="entry name" value="DegV"/>
</dbReference>
<reference evidence="2 3" key="1">
    <citation type="journal article" date="2015" name="Genome Announc.">
        <title>Virulence Factor Genes Detected in the Complete Genome Sequence of Corynebacterium uterequi DSM 45634, Isolated from the Uterus of a Maiden Mare.</title>
        <authorList>
            <person name="Ruckert C."/>
            <person name="Kriete M."/>
            <person name="Jaenicke S."/>
            <person name="Winkler A."/>
            <person name="Tauch A."/>
        </authorList>
    </citation>
    <scope>NUCLEOTIDE SEQUENCE [LARGE SCALE GENOMIC DNA]</scope>
    <source>
        <strain evidence="2 3">DSM 45634</strain>
    </source>
</reference>
<dbReference type="SUPFAM" id="SSF82549">
    <property type="entry name" value="DAK1/DegV-like"/>
    <property type="match status" value="1"/>
</dbReference>
<sequence length="265" mass="26891">MSVRVVVDSSASLPAEVVQRLDIEVLGLHRLADDKAESTSGLGTLELVVAYARQLERGGDDGVVALHVAKQLSSTHQSAVAAAAVFDGAVDVVDTGTVGMAVGAAAMAAATRAQAGGSLAECAAAARETLHGSATWVYLPTVDSIRKSGRLSPGTALLSAALLAVKPILRIADGRFELAGKTRTATKAMARLVELVRSAAGGSPALVAIQHAHAATQAEHLRGVLSEQLPDGSTVLVTEMPAELIVHAGVGAVGVSLVRGEHHCG</sequence>
<dbReference type="AlphaFoldDB" id="A0A0G3HFX0"/>
<dbReference type="Gene3D" id="3.30.1180.10">
    <property type="match status" value="1"/>
</dbReference>
<evidence type="ECO:0000313" key="2">
    <source>
        <dbReference type="EMBL" id="AKK11620.1"/>
    </source>
</evidence>
<dbReference type="KEGG" id="cut:CUTER_08175"/>
<keyword evidence="1" id="KW-0446">Lipid-binding</keyword>
<name>A0A0G3HFX0_9CORY</name>
<protein>
    <submittedName>
        <fullName evidence="2">EDD domain protein, DegV family</fullName>
    </submittedName>
</protein>
<dbReference type="Proteomes" id="UP000035548">
    <property type="component" value="Chromosome"/>
</dbReference>
<accession>A0A0G3HFX0</accession>
<dbReference type="Pfam" id="PF02645">
    <property type="entry name" value="DegV"/>
    <property type="match status" value="1"/>
</dbReference>
<keyword evidence="3" id="KW-1185">Reference proteome</keyword>
<gene>
    <name evidence="2" type="ORF">CUTER_08175</name>
</gene>
<dbReference type="GO" id="GO:0008289">
    <property type="term" value="F:lipid binding"/>
    <property type="evidence" value="ECO:0007669"/>
    <property type="project" value="UniProtKB-KW"/>
</dbReference>
<dbReference type="RefSeq" id="WP_047259995.1">
    <property type="nucleotide sequence ID" value="NZ_CP011546.1"/>
</dbReference>
<dbReference type="STRING" id="1072256.CUTER_08175"/>
<dbReference type="InterPro" id="IPR043168">
    <property type="entry name" value="DegV_C"/>
</dbReference>
<dbReference type="PANTHER" id="PTHR33434">
    <property type="entry name" value="DEGV DOMAIN-CONTAINING PROTEIN DR_1986-RELATED"/>
    <property type="match status" value="1"/>
</dbReference>
<dbReference type="OrthoDB" id="9760324at2"/>
<dbReference type="InterPro" id="IPR050270">
    <property type="entry name" value="DegV_domain_contain"/>
</dbReference>
<dbReference type="EMBL" id="CP011546">
    <property type="protein sequence ID" value="AKK11620.1"/>
    <property type="molecule type" value="Genomic_DNA"/>
</dbReference>
<dbReference type="PATRIC" id="fig|1072256.5.peg.1614"/>
<dbReference type="PROSITE" id="PS51482">
    <property type="entry name" value="DEGV"/>
    <property type="match status" value="1"/>
</dbReference>
<evidence type="ECO:0000256" key="1">
    <source>
        <dbReference type="ARBA" id="ARBA00023121"/>
    </source>
</evidence>
<evidence type="ECO:0000313" key="3">
    <source>
        <dbReference type="Proteomes" id="UP000035548"/>
    </source>
</evidence>
<dbReference type="Gene3D" id="3.40.50.10440">
    <property type="entry name" value="Dihydroxyacetone kinase, domain 1"/>
    <property type="match status" value="1"/>
</dbReference>